<dbReference type="Proteomes" id="UP000772434">
    <property type="component" value="Unassembled WGS sequence"/>
</dbReference>
<accession>A0A9P5PQP6</accession>
<sequence length="320" mass="36068">MSLTEHTTLLSSSSLETSTTDESEITIAVSTQRTSAMTFEDSNTGDIGHLAVSDLESVFITPTEAPEADLEAYLRLFDGIEVPVIEFSLETMDNLTTAEEYDDFTASQDGTDPLDKRAKKALFGDLDLGWYRTPFNKHRRYLPHEGDLLPISPEFVPQPIRNIRCFSLAHTSLLRFALVTGTLIPAGSNHGRAMVLTPLFQEGRHHFLLCLHGSHDTFLVRANENCMDRKWGTWTQMKKVFGQGSFRALFSAGGKTLEERMNGIVRQQRWYNWEQQALARATIEQTFLAGTWGFFTELCEAGYEGELVDGPWEMRRSLSP</sequence>
<proteinExistence type="predicted"/>
<feature type="region of interest" description="Disordered" evidence="1">
    <location>
        <begin position="1"/>
        <end position="23"/>
    </location>
</feature>
<dbReference type="AlphaFoldDB" id="A0A9P5PQP6"/>
<evidence type="ECO:0000313" key="2">
    <source>
        <dbReference type="EMBL" id="KAF9066230.1"/>
    </source>
</evidence>
<name>A0A9P5PQP6_9AGAR</name>
<organism evidence="2 3">
    <name type="scientific">Rhodocollybia butyracea</name>
    <dbReference type="NCBI Taxonomy" id="206335"/>
    <lineage>
        <taxon>Eukaryota</taxon>
        <taxon>Fungi</taxon>
        <taxon>Dikarya</taxon>
        <taxon>Basidiomycota</taxon>
        <taxon>Agaricomycotina</taxon>
        <taxon>Agaricomycetes</taxon>
        <taxon>Agaricomycetidae</taxon>
        <taxon>Agaricales</taxon>
        <taxon>Marasmiineae</taxon>
        <taxon>Omphalotaceae</taxon>
        <taxon>Rhodocollybia</taxon>
    </lineage>
</organism>
<evidence type="ECO:0000313" key="3">
    <source>
        <dbReference type="Proteomes" id="UP000772434"/>
    </source>
</evidence>
<dbReference type="EMBL" id="JADNRY010000090">
    <property type="protein sequence ID" value="KAF9066230.1"/>
    <property type="molecule type" value="Genomic_DNA"/>
</dbReference>
<protein>
    <submittedName>
        <fullName evidence="2">Uncharacterized protein</fullName>
    </submittedName>
</protein>
<evidence type="ECO:0000256" key="1">
    <source>
        <dbReference type="SAM" id="MobiDB-lite"/>
    </source>
</evidence>
<comment type="caution">
    <text evidence="2">The sequence shown here is derived from an EMBL/GenBank/DDBJ whole genome shotgun (WGS) entry which is preliminary data.</text>
</comment>
<keyword evidence="3" id="KW-1185">Reference proteome</keyword>
<feature type="compositionally biased region" description="Low complexity" evidence="1">
    <location>
        <begin position="1"/>
        <end position="18"/>
    </location>
</feature>
<reference evidence="2" key="1">
    <citation type="submission" date="2020-11" db="EMBL/GenBank/DDBJ databases">
        <authorList>
            <consortium name="DOE Joint Genome Institute"/>
            <person name="Ahrendt S."/>
            <person name="Riley R."/>
            <person name="Andreopoulos W."/>
            <person name="Labutti K."/>
            <person name="Pangilinan J."/>
            <person name="Ruiz-Duenas F.J."/>
            <person name="Barrasa J.M."/>
            <person name="Sanchez-Garcia M."/>
            <person name="Camarero S."/>
            <person name="Miyauchi S."/>
            <person name="Serrano A."/>
            <person name="Linde D."/>
            <person name="Babiker R."/>
            <person name="Drula E."/>
            <person name="Ayuso-Fernandez I."/>
            <person name="Pacheco R."/>
            <person name="Padilla G."/>
            <person name="Ferreira P."/>
            <person name="Barriuso J."/>
            <person name="Kellner H."/>
            <person name="Castanera R."/>
            <person name="Alfaro M."/>
            <person name="Ramirez L."/>
            <person name="Pisabarro A.G."/>
            <person name="Kuo A."/>
            <person name="Tritt A."/>
            <person name="Lipzen A."/>
            <person name="He G."/>
            <person name="Yan M."/>
            <person name="Ng V."/>
            <person name="Cullen D."/>
            <person name="Martin F."/>
            <person name="Rosso M.-N."/>
            <person name="Henrissat B."/>
            <person name="Hibbett D."/>
            <person name="Martinez A.T."/>
            <person name="Grigoriev I.V."/>
        </authorList>
    </citation>
    <scope>NUCLEOTIDE SEQUENCE</scope>
    <source>
        <strain evidence="2">AH 40177</strain>
    </source>
</reference>
<gene>
    <name evidence="2" type="ORF">BDP27DRAFT_1365769</name>
</gene>